<evidence type="ECO:0000256" key="1">
    <source>
        <dbReference type="SAM" id="MobiDB-lite"/>
    </source>
</evidence>
<evidence type="ECO:0000256" key="2">
    <source>
        <dbReference type="SAM" id="SignalP"/>
    </source>
</evidence>
<feature type="region of interest" description="Disordered" evidence="1">
    <location>
        <begin position="141"/>
        <end position="165"/>
    </location>
</feature>
<organism evidence="3 4">
    <name type="scientific">Portunus trituberculatus</name>
    <name type="common">Swimming crab</name>
    <name type="synonym">Neptunus trituberculatus</name>
    <dbReference type="NCBI Taxonomy" id="210409"/>
    <lineage>
        <taxon>Eukaryota</taxon>
        <taxon>Metazoa</taxon>
        <taxon>Ecdysozoa</taxon>
        <taxon>Arthropoda</taxon>
        <taxon>Crustacea</taxon>
        <taxon>Multicrustacea</taxon>
        <taxon>Malacostraca</taxon>
        <taxon>Eumalacostraca</taxon>
        <taxon>Eucarida</taxon>
        <taxon>Decapoda</taxon>
        <taxon>Pleocyemata</taxon>
        <taxon>Brachyura</taxon>
        <taxon>Eubrachyura</taxon>
        <taxon>Portunoidea</taxon>
        <taxon>Portunidae</taxon>
        <taxon>Portuninae</taxon>
        <taxon>Portunus</taxon>
    </lineage>
</organism>
<dbReference type="EMBL" id="VSRR010002534">
    <property type="protein sequence ID" value="MPC31950.1"/>
    <property type="molecule type" value="Genomic_DNA"/>
</dbReference>
<evidence type="ECO:0000313" key="4">
    <source>
        <dbReference type="Proteomes" id="UP000324222"/>
    </source>
</evidence>
<reference evidence="3 4" key="1">
    <citation type="submission" date="2019-05" db="EMBL/GenBank/DDBJ databases">
        <title>Another draft genome of Portunus trituberculatus and its Hox gene families provides insights of decapod evolution.</title>
        <authorList>
            <person name="Jeong J.-H."/>
            <person name="Song I."/>
            <person name="Kim S."/>
            <person name="Choi T."/>
            <person name="Kim D."/>
            <person name="Ryu S."/>
            <person name="Kim W."/>
        </authorList>
    </citation>
    <scope>NUCLEOTIDE SEQUENCE [LARGE SCALE GENOMIC DNA]</scope>
    <source>
        <tissue evidence="3">Muscle</tissue>
    </source>
</reference>
<accession>A0A5B7ECG9</accession>
<proteinExistence type="predicted"/>
<dbReference type="AlphaFoldDB" id="A0A5B7ECG9"/>
<keyword evidence="2" id="KW-0732">Signal</keyword>
<sequence length="165" mass="16970">MWAALFVGCPVNITTTTTAAFTTTTTTTATAASTTITTITTVFAAAPPPGYHCRSSQPFIIKDSTVTAIACLERQPSTHSGPPQKLVEMSIMRYPNSTISPTLEVESGGRLSRSGTVVVAALKGTDQTHLCRGGLAALPSPPPAACSAHPSPLTAASSTVLDEPE</sequence>
<gene>
    <name evidence="3" type="ORF">E2C01_025250</name>
</gene>
<feature type="chain" id="PRO_5022864138" evidence="2">
    <location>
        <begin position="20"/>
        <end position="165"/>
    </location>
</feature>
<comment type="caution">
    <text evidence="3">The sequence shown here is derived from an EMBL/GenBank/DDBJ whole genome shotgun (WGS) entry which is preliminary data.</text>
</comment>
<feature type="compositionally biased region" description="Polar residues" evidence="1">
    <location>
        <begin position="154"/>
        <end position="165"/>
    </location>
</feature>
<protein>
    <submittedName>
        <fullName evidence="3">Uncharacterized protein</fullName>
    </submittedName>
</protein>
<name>A0A5B7ECG9_PORTR</name>
<feature type="signal peptide" evidence="2">
    <location>
        <begin position="1"/>
        <end position="19"/>
    </location>
</feature>
<dbReference type="Proteomes" id="UP000324222">
    <property type="component" value="Unassembled WGS sequence"/>
</dbReference>
<evidence type="ECO:0000313" key="3">
    <source>
        <dbReference type="EMBL" id="MPC31950.1"/>
    </source>
</evidence>
<keyword evidence="4" id="KW-1185">Reference proteome</keyword>